<keyword evidence="2" id="KW-1185">Reference proteome</keyword>
<dbReference type="OrthoDB" id="6421666at2"/>
<dbReference type="RefSeq" id="WP_006942521.1">
    <property type="nucleotide sequence ID" value="NZ_GL538208.1"/>
</dbReference>
<name>E2ZCH8_9FIRM</name>
<reference evidence="1 2" key="1">
    <citation type="submission" date="2010-08" db="EMBL/GenBank/DDBJ databases">
        <authorList>
            <person name="Weinstock G."/>
            <person name="Sodergren E."/>
            <person name="Clifton S."/>
            <person name="Fulton L."/>
            <person name="Fulton B."/>
            <person name="Courtney L."/>
            <person name="Fronick C."/>
            <person name="Harrison M."/>
            <person name="Strong C."/>
            <person name="Farmer C."/>
            <person name="Delahaunty K."/>
            <person name="Markovic C."/>
            <person name="Hall O."/>
            <person name="Minx P."/>
            <person name="Tomlinson C."/>
            <person name="Mitreva M."/>
            <person name="Hou S."/>
            <person name="Chen J."/>
            <person name="Wollam A."/>
            <person name="Pepin K.H."/>
            <person name="Johnson M."/>
            <person name="Bhonagiri V."/>
            <person name="Zhang X."/>
            <person name="Suruliraj S."/>
            <person name="Warren W."/>
            <person name="Chinwalla A."/>
            <person name="Mardis E.R."/>
            <person name="Wilson R.K."/>
        </authorList>
    </citation>
    <scope>NUCLEOTIDE SEQUENCE [LARGE SCALE GENOMIC DNA]</scope>
    <source>
        <strain evidence="1 2">F0359</strain>
    </source>
</reference>
<dbReference type="Proteomes" id="UP000003195">
    <property type="component" value="Unassembled WGS sequence"/>
</dbReference>
<accession>E2ZCH8</accession>
<sequence>MATWMEKDVLIEGISSVLGPASWTHAIDDPDCIALAQQQGRLYRMSPEEIDYKKEMAFIKSKKAALEKSASVD</sequence>
<evidence type="ECO:0000313" key="1">
    <source>
        <dbReference type="EMBL" id="EFQ04165.1"/>
    </source>
</evidence>
<evidence type="ECO:0000313" key="2">
    <source>
        <dbReference type="Proteomes" id="UP000003195"/>
    </source>
</evidence>
<gene>
    <name evidence="1" type="ORF">HMPREF9429_01350</name>
</gene>
<dbReference type="HOGENOM" id="CLU_2738909_0_0_9"/>
<dbReference type="EMBL" id="AECS01000037">
    <property type="protein sequence ID" value="EFQ04165.1"/>
    <property type="molecule type" value="Genomic_DNA"/>
</dbReference>
<proteinExistence type="predicted"/>
<protein>
    <submittedName>
        <fullName evidence="1">Uncharacterized protein</fullName>
    </submittedName>
</protein>
<comment type="caution">
    <text evidence="1">The sequence shown here is derived from an EMBL/GenBank/DDBJ whole genome shotgun (WGS) entry which is preliminary data.</text>
</comment>
<dbReference type="AlphaFoldDB" id="E2ZCH8"/>
<dbReference type="eggNOG" id="ENOG502ZM7W">
    <property type="taxonomic scope" value="Bacteria"/>
</dbReference>
<organism evidence="1 2">
    <name type="scientific">Megasphaera micronuciformis F0359</name>
    <dbReference type="NCBI Taxonomy" id="706434"/>
    <lineage>
        <taxon>Bacteria</taxon>
        <taxon>Bacillati</taxon>
        <taxon>Bacillota</taxon>
        <taxon>Negativicutes</taxon>
        <taxon>Veillonellales</taxon>
        <taxon>Veillonellaceae</taxon>
        <taxon>Megasphaera</taxon>
    </lineage>
</organism>